<dbReference type="KEGG" id="cari:FNU76_05995"/>
<organism evidence="1 2">
    <name type="scientific">Chitinimonas arctica</name>
    <dbReference type="NCBI Taxonomy" id="2594795"/>
    <lineage>
        <taxon>Bacteria</taxon>
        <taxon>Pseudomonadati</taxon>
        <taxon>Pseudomonadota</taxon>
        <taxon>Betaproteobacteria</taxon>
        <taxon>Neisseriales</taxon>
        <taxon>Chitinibacteraceae</taxon>
        <taxon>Chitinimonas</taxon>
    </lineage>
</organism>
<evidence type="ECO:0000313" key="2">
    <source>
        <dbReference type="Proteomes" id="UP000317550"/>
    </source>
</evidence>
<dbReference type="EMBL" id="CP041730">
    <property type="protein sequence ID" value="QDQ25939.1"/>
    <property type="molecule type" value="Genomic_DNA"/>
</dbReference>
<dbReference type="Proteomes" id="UP000317550">
    <property type="component" value="Chromosome"/>
</dbReference>
<gene>
    <name evidence="1" type="ORF">FNU76_05995</name>
</gene>
<sequence length="71" mass="7786">MTLATAMRDKYLEAEAAILLGKSIQFNGRTLTMENLAEIRSGRREWEGRAANESGKAPRIGGLGFSVARMD</sequence>
<reference evidence="2" key="1">
    <citation type="submission" date="2019-07" db="EMBL/GenBank/DDBJ databases">
        <title>Chitinimonas sp. nov., isolated from Ny-Alesund, arctica soil.</title>
        <authorList>
            <person name="Xu Q."/>
            <person name="Peng F."/>
        </authorList>
    </citation>
    <scope>NUCLEOTIDE SEQUENCE [LARGE SCALE GENOMIC DNA]</scope>
    <source>
        <strain evidence="2">R3-44</strain>
    </source>
</reference>
<dbReference type="AlphaFoldDB" id="A0A516SCQ8"/>
<dbReference type="RefSeq" id="WP_143856862.1">
    <property type="nucleotide sequence ID" value="NZ_CP041730.1"/>
</dbReference>
<proteinExistence type="predicted"/>
<accession>A0A516SCQ8</accession>
<keyword evidence="2" id="KW-1185">Reference proteome</keyword>
<evidence type="ECO:0008006" key="3">
    <source>
        <dbReference type="Google" id="ProtNLM"/>
    </source>
</evidence>
<evidence type="ECO:0000313" key="1">
    <source>
        <dbReference type="EMBL" id="QDQ25939.1"/>
    </source>
</evidence>
<protein>
    <recommendedName>
        <fullName evidence="3">Primosomal replication protein PriB/PriC domain protein</fullName>
    </recommendedName>
</protein>
<dbReference type="OrthoDB" id="6053012at2"/>
<name>A0A516SCQ8_9NEIS</name>